<feature type="transmembrane region" description="Helical" evidence="7">
    <location>
        <begin position="20"/>
        <end position="40"/>
    </location>
</feature>
<dbReference type="RefSeq" id="YP_009394476.1">
    <property type="nucleotide sequence ID" value="NC_035273.1"/>
</dbReference>
<feature type="transmembrane region" description="Helical" evidence="7">
    <location>
        <begin position="156"/>
        <end position="181"/>
    </location>
</feature>
<evidence type="ECO:0000256" key="5">
    <source>
        <dbReference type="ARBA" id="ARBA00023136"/>
    </source>
</evidence>
<evidence type="ECO:0000256" key="4">
    <source>
        <dbReference type="ARBA" id="ARBA00022989"/>
    </source>
</evidence>
<evidence type="ECO:0000256" key="7">
    <source>
        <dbReference type="SAM" id="Phobius"/>
    </source>
</evidence>
<feature type="transmembrane region" description="Helical" evidence="7">
    <location>
        <begin position="371"/>
        <end position="390"/>
    </location>
</feature>
<dbReference type="GO" id="GO:0009535">
    <property type="term" value="C:chloroplast thylakoid membrane"/>
    <property type="evidence" value="ECO:0007669"/>
    <property type="project" value="UniProtKB-SubCell"/>
</dbReference>
<dbReference type="Pfam" id="PF05140">
    <property type="entry name" value="ResB"/>
    <property type="match status" value="2"/>
</dbReference>
<evidence type="ECO:0000256" key="6">
    <source>
        <dbReference type="HAMAP-Rule" id="MF_01392"/>
    </source>
</evidence>
<evidence type="ECO:0000256" key="2">
    <source>
        <dbReference type="ARBA" id="ARBA00022692"/>
    </source>
</evidence>
<keyword evidence="5 6" id="KW-0472">Membrane</keyword>
<proteinExistence type="inferred from homology"/>
<reference evidence="9" key="1">
    <citation type="journal article" date="2017" name="J. Phycol.">
        <title>Analysis of chloroplast genomes and a supermatrix inform reclassification of the Rhodomelaceae (Rhodophyta).</title>
        <authorList>
            <person name="Diaz-Tapia P."/>
            <person name="Maggs C.A."/>
            <person name="West J.A."/>
            <person name="Verbruggen H."/>
        </authorList>
    </citation>
    <scope>NUCLEOTIDE SEQUENCE</scope>
    <source>
        <strain evidence="9">PD546</strain>
    </source>
</reference>
<feature type="transmembrane region" description="Helical" evidence="7">
    <location>
        <begin position="72"/>
        <end position="94"/>
    </location>
</feature>
<evidence type="ECO:0000259" key="8">
    <source>
        <dbReference type="Pfam" id="PF05140"/>
    </source>
</evidence>
<comment type="function">
    <text evidence="6">Required during biogenesis of c-type cytochromes (cytochrome c6 and cytochrome f) at the step of heme attachment.</text>
</comment>
<evidence type="ECO:0000256" key="1">
    <source>
        <dbReference type="ARBA" id="ARBA00004141"/>
    </source>
</evidence>
<comment type="subcellular location">
    <subcellularLocation>
        <location evidence="1">Membrane</location>
        <topology evidence="1">Multi-pass membrane protein</topology>
    </subcellularLocation>
    <subcellularLocation>
        <location evidence="6">Plastid</location>
        <location evidence="6">Chloroplast thylakoid membrane</location>
        <topology evidence="6">Multi-pass membrane protein</topology>
    </subcellularLocation>
</comment>
<keyword evidence="9" id="KW-0934">Plastid</keyword>
<evidence type="ECO:0000256" key="3">
    <source>
        <dbReference type="ARBA" id="ARBA00022748"/>
    </source>
</evidence>
<keyword evidence="4 6" id="KW-1133">Transmembrane helix</keyword>
<name>A0A1Z1MAD4_9FLOR</name>
<feature type="domain" description="ResB-like" evidence="8">
    <location>
        <begin position="21"/>
        <end position="277"/>
    </location>
</feature>
<comment type="similarity">
    <text evidence="6">Belongs to the Ccs1/CcsB family.</text>
</comment>
<gene>
    <name evidence="6 9" type="primary">ccs1</name>
</gene>
<dbReference type="AlphaFoldDB" id="A0A1Z1MAD4"/>
<dbReference type="HAMAP" id="MF_01392">
    <property type="entry name" value="CytC_Ccs1"/>
    <property type="match status" value="1"/>
</dbReference>
<keyword evidence="3 6" id="KW-0201">Cytochrome c-type biogenesis</keyword>
<sequence>MNNVYIKNFYWKFFKKLANLNFSLLVLFAIIICCIIGSILEQEQDNLYYLSNYEQYFSFIIFFGLDHLFRTWWFISCIIILVMSLISCSFTTQLPSLKNARRWKFIYNKNKAISSNYSIDNSLKVDYSFVNILYSLIYLDFFVFCRSRSIYAYKGLYGRIAPIFVHFSIVAVLLGSVYGFLFSFVLQEVVPVGEVFHLKNLVYSGFYSSLPSDFSCYVDDFYIQYNNNGFVKQFFSKFSVYLSNKKVSDAKLIYVNSPFSIKNLTFYQTNWEVNGLRMRIGNNYYLQKKLFRTTSNGAPVWISNFNIVDKQEIFLVLMNLDNKVLICNNLGVIIREVYLKEKFYINSVPCVIQNTISSTGLQIKSDPGIPLVYFGFFVMIITTFVSYLSYSQIWIYLNLDLLNFAGCTNRATLFFEQDVALIQNIYTSYRNILLEKDNKITYLLR</sequence>
<keyword evidence="2 6" id="KW-0812">Transmembrane</keyword>
<dbReference type="PANTHER" id="PTHR31566">
    <property type="entry name" value="CYTOCHROME C BIOGENESIS PROTEIN CCS1, CHLOROPLASTIC"/>
    <property type="match status" value="1"/>
</dbReference>
<evidence type="ECO:0000313" key="9">
    <source>
        <dbReference type="EMBL" id="ARW63038.1"/>
    </source>
</evidence>
<dbReference type="PANTHER" id="PTHR31566:SF0">
    <property type="entry name" value="CYTOCHROME C BIOGENESIS PROTEIN CCS1, CHLOROPLASTIC"/>
    <property type="match status" value="1"/>
</dbReference>
<comment type="subunit">
    <text evidence="6">May interact with CcsA.</text>
</comment>
<dbReference type="GeneID" id="33356345"/>
<protein>
    <recommendedName>
        <fullName evidence="6">Cytochrome c biogenesis protein Ccs1</fullName>
    </recommendedName>
</protein>
<keyword evidence="9" id="KW-0150">Chloroplast</keyword>
<dbReference type="InterPro" id="IPR007816">
    <property type="entry name" value="ResB-like_domain"/>
</dbReference>
<geneLocation type="chloroplast" evidence="9"/>
<organism evidence="9">
    <name type="scientific">Vertebrata thuyoides</name>
    <dbReference type="NCBI Taxonomy" id="2006970"/>
    <lineage>
        <taxon>Eukaryota</taxon>
        <taxon>Rhodophyta</taxon>
        <taxon>Florideophyceae</taxon>
        <taxon>Rhodymeniophycidae</taxon>
        <taxon>Ceramiales</taxon>
        <taxon>Rhodomelaceae</taxon>
        <taxon>Polysiphonioideae</taxon>
        <taxon>Vertebrata</taxon>
    </lineage>
</organism>
<dbReference type="InterPro" id="IPR023494">
    <property type="entry name" value="Cyt_c_bgen_Ccs1/CcsB/ResB"/>
</dbReference>
<accession>A0A1Z1MAD4</accession>
<dbReference type="GO" id="GO:0017004">
    <property type="term" value="P:cytochrome complex assembly"/>
    <property type="evidence" value="ECO:0007669"/>
    <property type="project" value="UniProtKB-UniRule"/>
</dbReference>
<feature type="transmembrane region" description="Helical" evidence="7">
    <location>
        <begin position="127"/>
        <end position="144"/>
    </location>
</feature>
<keyword evidence="6" id="KW-0793">Thylakoid</keyword>
<feature type="domain" description="ResB-like" evidence="8">
    <location>
        <begin position="355"/>
        <end position="419"/>
    </location>
</feature>
<dbReference type="EMBL" id="MF101426">
    <property type="protein sequence ID" value="ARW63038.1"/>
    <property type="molecule type" value="Genomic_DNA"/>
</dbReference>